<proteinExistence type="predicted"/>
<evidence type="ECO:0000313" key="2">
    <source>
        <dbReference type="Proteomes" id="UP000811246"/>
    </source>
</evidence>
<dbReference type="Proteomes" id="UP000811246">
    <property type="component" value="Chromosome 8"/>
</dbReference>
<accession>A0A922EAL1</accession>
<dbReference type="AlphaFoldDB" id="A0A922EAL1"/>
<comment type="caution">
    <text evidence="1">The sequence shown here is derived from an EMBL/GenBank/DDBJ whole genome shotgun (WGS) entry which is preliminary data.</text>
</comment>
<name>A0A922EAL1_CARIL</name>
<evidence type="ECO:0000313" key="1">
    <source>
        <dbReference type="EMBL" id="KAG6700024.1"/>
    </source>
</evidence>
<sequence>MGAQLPVKWQCIDEKGSNLNHYSTHFHPLFFAFPLMLPLCPHKTFGVHHRNALSLHTFLIFPHQFCQLAFPSNAIGRSNSMAAPCLWKTASSHHEQNPHRIGCQVTGPDAASLHQDAPHPPNLVVVRWTHGGICPWQR</sequence>
<protein>
    <submittedName>
        <fullName evidence="1">Uncharacterized protein</fullName>
    </submittedName>
</protein>
<organism evidence="1 2">
    <name type="scientific">Carya illinoinensis</name>
    <name type="common">Pecan</name>
    <dbReference type="NCBI Taxonomy" id="32201"/>
    <lineage>
        <taxon>Eukaryota</taxon>
        <taxon>Viridiplantae</taxon>
        <taxon>Streptophyta</taxon>
        <taxon>Embryophyta</taxon>
        <taxon>Tracheophyta</taxon>
        <taxon>Spermatophyta</taxon>
        <taxon>Magnoliopsida</taxon>
        <taxon>eudicotyledons</taxon>
        <taxon>Gunneridae</taxon>
        <taxon>Pentapetalae</taxon>
        <taxon>rosids</taxon>
        <taxon>fabids</taxon>
        <taxon>Fagales</taxon>
        <taxon>Juglandaceae</taxon>
        <taxon>Carya</taxon>
    </lineage>
</organism>
<reference evidence="1" key="1">
    <citation type="submission" date="2021-01" db="EMBL/GenBank/DDBJ databases">
        <authorList>
            <person name="Lovell J.T."/>
            <person name="Bentley N."/>
            <person name="Bhattarai G."/>
            <person name="Jenkins J.W."/>
            <person name="Sreedasyam A."/>
            <person name="Alarcon Y."/>
            <person name="Bock C."/>
            <person name="Boston L."/>
            <person name="Carlson J."/>
            <person name="Cervantes K."/>
            <person name="Clermont K."/>
            <person name="Krom N."/>
            <person name="Kubenka K."/>
            <person name="Mamidi S."/>
            <person name="Mattison C."/>
            <person name="Monteros M."/>
            <person name="Pisani C."/>
            <person name="Plott C."/>
            <person name="Rajasekar S."/>
            <person name="Rhein H.S."/>
            <person name="Rohla C."/>
            <person name="Song M."/>
            <person name="Hilaire R.S."/>
            <person name="Shu S."/>
            <person name="Wells L."/>
            <person name="Wang X."/>
            <person name="Webber J."/>
            <person name="Heerema R.J."/>
            <person name="Klein P."/>
            <person name="Conner P."/>
            <person name="Grauke L."/>
            <person name="Grimwood J."/>
            <person name="Schmutz J."/>
            <person name="Randall J.J."/>
        </authorList>
    </citation>
    <scope>NUCLEOTIDE SEQUENCE</scope>
    <source>
        <tissue evidence="1">Leaf</tissue>
    </source>
</reference>
<dbReference type="EMBL" id="CM031832">
    <property type="protein sequence ID" value="KAG6700024.1"/>
    <property type="molecule type" value="Genomic_DNA"/>
</dbReference>
<gene>
    <name evidence="1" type="ORF">I3842_08G090700</name>
</gene>